<dbReference type="InterPro" id="IPR000073">
    <property type="entry name" value="AB_hydrolase_1"/>
</dbReference>
<name>A0ABX8CZF2_9NOCA</name>
<dbReference type="EMBL" id="CP074371">
    <property type="protein sequence ID" value="QVI24219.1"/>
    <property type="molecule type" value="Genomic_DNA"/>
</dbReference>
<gene>
    <name evidence="2" type="ORF">KHQ06_16460</name>
</gene>
<dbReference type="InterPro" id="IPR051044">
    <property type="entry name" value="MAG_DAG_Lipase"/>
</dbReference>
<reference evidence="2 3" key="1">
    <citation type="submission" date="2021-04" db="EMBL/GenBank/DDBJ databases">
        <title>Nocardia tengchongensis.</title>
        <authorList>
            <person name="Zhuang k."/>
            <person name="Ran Y."/>
            <person name="Li W."/>
        </authorList>
    </citation>
    <scope>NUCLEOTIDE SEQUENCE [LARGE SCALE GENOMIC DNA]</scope>
    <source>
        <strain evidence="2 3">CFH S0057</strain>
    </source>
</reference>
<dbReference type="RefSeq" id="WP_213560282.1">
    <property type="nucleotide sequence ID" value="NZ_JBHXAJ010000019.1"/>
</dbReference>
<accession>A0ABX8CZF2</accession>
<keyword evidence="3" id="KW-1185">Reference proteome</keyword>
<organism evidence="2 3">
    <name type="scientific">Nocardia tengchongensis</name>
    <dbReference type="NCBI Taxonomy" id="2055889"/>
    <lineage>
        <taxon>Bacteria</taxon>
        <taxon>Bacillati</taxon>
        <taxon>Actinomycetota</taxon>
        <taxon>Actinomycetes</taxon>
        <taxon>Mycobacteriales</taxon>
        <taxon>Nocardiaceae</taxon>
        <taxon>Nocardia</taxon>
    </lineage>
</organism>
<dbReference type="InterPro" id="IPR029058">
    <property type="entry name" value="AB_hydrolase_fold"/>
</dbReference>
<dbReference type="SUPFAM" id="SSF53474">
    <property type="entry name" value="alpha/beta-Hydrolases"/>
    <property type="match status" value="1"/>
</dbReference>
<proteinExistence type="predicted"/>
<dbReference type="PRINTS" id="PR00111">
    <property type="entry name" value="ABHYDROLASE"/>
</dbReference>
<dbReference type="PANTHER" id="PTHR11614">
    <property type="entry name" value="PHOSPHOLIPASE-RELATED"/>
    <property type="match status" value="1"/>
</dbReference>
<dbReference type="Pfam" id="PF12146">
    <property type="entry name" value="Hydrolase_4"/>
    <property type="match status" value="1"/>
</dbReference>
<evidence type="ECO:0000313" key="2">
    <source>
        <dbReference type="EMBL" id="QVI24219.1"/>
    </source>
</evidence>
<dbReference type="Gene3D" id="3.40.50.1820">
    <property type="entry name" value="alpha/beta hydrolase"/>
    <property type="match status" value="1"/>
</dbReference>
<evidence type="ECO:0000259" key="1">
    <source>
        <dbReference type="Pfam" id="PF12146"/>
    </source>
</evidence>
<feature type="domain" description="Serine aminopeptidase S33" evidence="1">
    <location>
        <begin position="26"/>
        <end position="260"/>
    </location>
</feature>
<dbReference type="InterPro" id="IPR022742">
    <property type="entry name" value="Hydrolase_4"/>
</dbReference>
<dbReference type="Proteomes" id="UP000683310">
    <property type="component" value="Chromosome"/>
</dbReference>
<evidence type="ECO:0000313" key="3">
    <source>
        <dbReference type="Proteomes" id="UP000683310"/>
    </source>
</evidence>
<protein>
    <submittedName>
        <fullName evidence="2">Lysophospholipase</fullName>
    </submittedName>
</protein>
<sequence>MTRTETGEFQGAGGRVFWQAWLPDTEPRAVAVIVHGYAEHSGRYAHVAQRLTESGFAVYALDHTGHGKSEGAQANIGSLDTAADNVRTMLATATGRHPGLPKFVIGHSMGGLTTAYFATRDQPEVNGLVLSAPAIDIEAGNAVQRLVAPLVAKYLPNVPVVKLDSKLVSRDPEVVRAYDSDPLVHHGGVPARTAGEMLRAGEFVKAHLDRLTAPLLVQHGNADGLASPTGTDKVERDAASKDKTVIRYDGLYHEIYNEPEQDKVLTDLVNWLDAHVPA</sequence>